<organism evidence="2 3">
    <name type="scientific">Candidatus Kerfeldbacteria bacterium CG_4_10_14_0_8_um_filter_42_10</name>
    <dbReference type="NCBI Taxonomy" id="2014248"/>
    <lineage>
        <taxon>Bacteria</taxon>
        <taxon>Candidatus Kerfeldiibacteriota</taxon>
    </lineage>
</organism>
<sequence length="64" mass="6949">MPNDEDTREEEGLESDLSGGENTDESGRFKGSGGLFELGDPPEDPEGQGRRPGRRRPRGEDDGC</sequence>
<feature type="region of interest" description="Disordered" evidence="1">
    <location>
        <begin position="1"/>
        <end position="64"/>
    </location>
</feature>
<dbReference type="Proteomes" id="UP000230779">
    <property type="component" value="Unassembled WGS sequence"/>
</dbReference>
<reference evidence="2 3" key="1">
    <citation type="submission" date="2017-09" db="EMBL/GenBank/DDBJ databases">
        <title>Depth-based differentiation of microbial function through sediment-hosted aquifers and enrichment of novel symbionts in the deep terrestrial subsurface.</title>
        <authorList>
            <person name="Probst A.J."/>
            <person name="Ladd B."/>
            <person name="Jarett J.K."/>
            <person name="Geller-Mcgrath D.E."/>
            <person name="Sieber C.M."/>
            <person name="Emerson J.B."/>
            <person name="Anantharaman K."/>
            <person name="Thomas B.C."/>
            <person name="Malmstrom R."/>
            <person name="Stieglmeier M."/>
            <person name="Klingl A."/>
            <person name="Woyke T."/>
            <person name="Ryan C.M."/>
            <person name="Banfield J.F."/>
        </authorList>
    </citation>
    <scope>NUCLEOTIDE SEQUENCE [LARGE SCALE GENOMIC DNA]</scope>
    <source>
        <strain evidence="2">CG_4_10_14_0_8_um_filter_42_10</strain>
    </source>
</reference>
<dbReference type="AlphaFoldDB" id="A0A2M7RGS0"/>
<name>A0A2M7RGS0_9BACT</name>
<protein>
    <submittedName>
        <fullName evidence="2">Uncharacterized protein</fullName>
    </submittedName>
</protein>
<gene>
    <name evidence="2" type="ORF">COY66_05430</name>
</gene>
<proteinExistence type="predicted"/>
<evidence type="ECO:0000313" key="3">
    <source>
        <dbReference type="Proteomes" id="UP000230779"/>
    </source>
</evidence>
<evidence type="ECO:0000256" key="1">
    <source>
        <dbReference type="SAM" id="MobiDB-lite"/>
    </source>
</evidence>
<dbReference type="EMBL" id="PFMD01000063">
    <property type="protein sequence ID" value="PIY95948.1"/>
    <property type="molecule type" value="Genomic_DNA"/>
</dbReference>
<comment type="caution">
    <text evidence="2">The sequence shown here is derived from an EMBL/GenBank/DDBJ whole genome shotgun (WGS) entry which is preliminary data.</text>
</comment>
<evidence type="ECO:0000313" key="2">
    <source>
        <dbReference type="EMBL" id="PIY95948.1"/>
    </source>
</evidence>
<accession>A0A2M7RGS0</accession>
<feature type="compositionally biased region" description="Acidic residues" evidence="1">
    <location>
        <begin position="1"/>
        <end position="14"/>
    </location>
</feature>